<keyword evidence="3" id="KW-1185">Reference proteome</keyword>
<accession>A0A395NKU3</accession>
<organism evidence="2 3">
    <name type="scientific">Trichoderma arundinaceum</name>
    <dbReference type="NCBI Taxonomy" id="490622"/>
    <lineage>
        <taxon>Eukaryota</taxon>
        <taxon>Fungi</taxon>
        <taxon>Dikarya</taxon>
        <taxon>Ascomycota</taxon>
        <taxon>Pezizomycotina</taxon>
        <taxon>Sordariomycetes</taxon>
        <taxon>Hypocreomycetidae</taxon>
        <taxon>Hypocreales</taxon>
        <taxon>Hypocreaceae</taxon>
        <taxon>Trichoderma</taxon>
    </lineage>
</organism>
<name>A0A395NKU3_TRIAR</name>
<feature type="compositionally biased region" description="Polar residues" evidence="1">
    <location>
        <begin position="13"/>
        <end position="31"/>
    </location>
</feature>
<evidence type="ECO:0000256" key="1">
    <source>
        <dbReference type="SAM" id="MobiDB-lite"/>
    </source>
</evidence>
<dbReference type="OrthoDB" id="4894528at2759"/>
<gene>
    <name evidence="2" type="ORF">TARUN_5688</name>
</gene>
<dbReference type="Proteomes" id="UP000266272">
    <property type="component" value="Unassembled WGS sequence"/>
</dbReference>
<feature type="region of interest" description="Disordered" evidence="1">
    <location>
        <begin position="1"/>
        <end position="33"/>
    </location>
</feature>
<proteinExistence type="predicted"/>
<evidence type="ECO:0000313" key="3">
    <source>
        <dbReference type="Proteomes" id="UP000266272"/>
    </source>
</evidence>
<protein>
    <submittedName>
        <fullName evidence="2">Uncharacterized protein</fullName>
    </submittedName>
</protein>
<dbReference type="EMBL" id="PXOA01000338">
    <property type="protein sequence ID" value="RFU76554.1"/>
    <property type="molecule type" value="Genomic_DNA"/>
</dbReference>
<evidence type="ECO:0000313" key="2">
    <source>
        <dbReference type="EMBL" id="RFU76554.1"/>
    </source>
</evidence>
<dbReference type="AlphaFoldDB" id="A0A395NKU3"/>
<reference evidence="2 3" key="1">
    <citation type="journal article" date="2018" name="PLoS Pathog.">
        <title>Evolution of structural diversity of trichothecenes, a family of toxins produced by plant pathogenic and entomopathogenic fungi.</title>
        <authorList>
            <person name="Proctor R.H."/>
            <person name="McCormick S.P."/>
            <person name="Kim H.S."/>
            <person name="Cardoza R.E."/>
            <person name="Stanley A.M."/>
            <person name="Lindo L."/>
            <person name="Kelly A."/>
            <person name="Brown D.W."/>
            <person name="Lee T."/>
            <person name="Vaughan M.M."/>
            <person name="Alexander N.J."/>
            <person name="Busman M."/>
            <person name="Gutierrez S."/>
        </authorList>
    </citation>
    <scope>NUCLEOTIDE SEQUENCE [LARGE SCALE GENOMIC DNA]</scope>
    <source>
        <strain evidence="2 3">IBT 40837</strain>
    </source>
</reference>
<sequence>MDTSSDKGRNLDITRSISQRATKQDDCNSGPSCDACSDVSLDVSPPVPIYRSGRPNYGPLLFKLRDMDDATDDDDDTDEDMVHEHDVKFFTVEVPREITREEVEDELEDILHLLRNGKDTCVTAEMAKRIDLEHVKVLCPVDKSLIRMWAKIMNDARILVLIGQSPDDLDSYKWVAGIEHPLPLMWSINPAFTVWNDMRALVKSEGASKLFRKKLRMLRVIFQDQAKRSPDVQTLNQIAELRREISALKGTLSKVHRQNDEIIELLKENSGKRVVTEQSLGF</sequence>
<comment type="caution">
    <text evidence="2">The sequence shown here is derived from an EMBL/GenBank/DDBJ whole genome shotgun (WGS) entry which is preliminary data.</text>
</comment>
<feature type="compositionally biased region" description="Basic and acidic residues" evidence="1">
    <location>
        <begin position="1"/>
        <end position="12"/>
    </location>
</feature>